<organism evidence="2 3">
    <name type="scientific">Dothidotthia symphoricarpi CBS 119687</name>
    <dbReference type="NCBI Taxonomy" id="1392245"/>
    <lineage>
        <taxon>Eukaryota</taxon>
        <taxon>Fungi</taxon>
        <taxon>Dikarya</taxon>
        <taxon>Ascomycota</taxon>
        <taxon>Pezizomycotina</taxon>
        <taxon>Dothideomycetes</taxon>
        <taxon>Pleosporomycetidae</taxon>
        <taxon>Pleosporales</taxon>
        <taxon>Dothidotthiaceae</taxon>
        <taxon>Dothidotthia</taxon>
    </lineage>
</organism>
<evidence type="ECO:0000313" key="2">
    <source>
        <dbReference type="EMBL" id="KAF2133791.1"/>
    </source>
</evidence>
<feature type="compositionally biased region" description="Basic and acidic residues" evidence="1">
    <location>
        <begin position="140"/>
        <end position="152"/>
    </location>
</feature>
<dbReference type="RefSeq" id="XP_033528178.1">
    <property type="nucleotide sequence ID" value="XM_033669995.1"/>
</dbReference>
<accession>A0A6A6ATB5</accession>
<gene>
    <name evidence="2" type="ORF">P153DRAFT_380969</name>
</gene>
<dbReference type="OrthoDB" id="3735253at2759"/>
<dbReference type="AlphaFoldDB" id="A0A6A6ATB5"/>
<evidence type="ECO:0000256" key="1">
    <source>
        <dbReference type="SAM" id="MobiDB-lite"/>
    </source>
</evidence>
<sequence>MAMNLPPTQAGENAALTKPGDWSLHMVTAALKFASDEKTSTGYTIADEARLDILNTLNWYEAHAEYEWPDFSKSGFDFAQTMRLRRALVNDVYLALQKAGNIRITGQPGVLGTPESGRSSAKRTRTSSRQLLTGRKRRCKREEGSDTNIDEDKPFWDDEEFLASTMRSMITNSGADVDSYLNGEMDADSLEAIVHDGLVGVWNKPVATYGIVPQELERKQEAWATRRRSLALESSPELGARHAGPERERTKMTSTPLCL</sequence>
<dbReference type="EMBL" id="ML977498">
    <property type="protein sequence ID" value="KAF2133791.1"/>
    <property type="molecule type" value="Genomic_DNA"/>
</dbReference>
<feature type="compositionally biased region" description="Basic and acidic residues" evidence="1">
    <location>
        <begin position="239"/>
        <end position="251"/>
    </location>
</feature>
<reference evidence="2" key="1">
    <citation type="journal article" date="2020" name="Stud. Mycol.">
        <title>101 Dothideomycetes genomes: a test case for predicting lifestyles and emergence of pathogens.</title>
        <authorList>
            <person name="Haridas S."/>
            <person name="Albert R."/>
            <person name="Binder M."/>
            <person name="Bloem J."/>
            <person name="Labutti K."/>
            <person name="Salamov A."/>
            <person name="Andreopoulos B."/>
            <person name="Baker S."/>
            <person name="Barry K."/>
            <person name="Bills G."/>
            <person name="Bluhm B."/>
            <person name="Cannon C."/>
            <person name="Castanera R."/>
            <person name="Culley D."/>
            <person name="Daum C."/>
            <person name="Ezra D."/>
            <person name="Gonzalez J."/>
            <person name="Henrissat B."/>
            <person name="Kuo A."/>
            <person name="Liang C."/>
            <person name="Lipzen A."/>
            <person name="Lutzoni F."/>
            <person name="Magnuson J."/>
            <person name="Mondo S."/>
            <person name="Nolan M."/>
            <person name="Ohm R."/>
            <person name="Pangilinan J."/>
            <person name="Park H.-J."/>
            <person name="Ramirez L."/>
            <person name="Alfaro M."/>
            <person name="Sun H."/>
            <person name="Tritt A."/>
            <person name="Yoshinaga Y."/>
            <person name="Zwiers L.-H."/>
            <person name="Turgeon B."/>
            <person name="Goodwin S."/>
            <person name="Spatafora J."/>
            <person name="Crous P."/>
            <person name="Grigoriev I."/>
        </authorList>
    </citation>
    <scope>NUCLEOTIDE SEQUENCE</scope>
    <source>
        <strain evidence="2">CBS 119687</strain>
    </source>
</reference>
<dbReference type="Proteomes" id="UP000799771">
    <property type="component" value="Unassembled WGS sequence"/>
</dbReference>
<feature type="region of interest" description="Disordered" evidence="1">
    <location>
        <begin position="105"/>
        <end position="152"/>
    </location>
</feature>
<feature type="region of interest" description="Disordered" evidence="1">
    <location>
        <begin position="234"/>
        <end position="259"/>
    </location>
</feature>
<proteinExistence type="predicted"/>
<name>A0A6A6ATB5_9PLEO</name>
<keyword evidence="3" id="KW-1185">Reference proteome</keyword>
<evidence type="ECO:0000313" key="3">
    <source>
        <dbReference type="Proteomes" id="UP000799771"/>
    </source>
</evidence>
<protein>
    <submittedName>
        <fullName evidence="2">Uncharacterized protein</fullName>
    </submittedName>
</protein>
<dbReference type="GeneID" id="54410427"/>